<dbReference type="AlphaFoldDB" id="A0A917T572"/>
<protein>
    <submittedName>
        <fullName evidence="7">Uncharacterized protein</fullName>
    </submittedName>
</protein>
<gene>
    <name evidence="7" type="ORF">GCM10007977_010930</name>
</gene>
<feature type="domain" description="BON" evidence="5">
    <location>
        <begin position="91"/>
        <end position="159"/>
    </location>
</feature>
<dbReference type="InterPro" id="IPR036737">
    <property type="entry name" value="OmpA-like_sf"/>
</dbReference>
<keyword evidence="3" id="KW-0998">Cell outer membrane</keyword>
<dbReference type="InterPro" id="IPR007055">
    <property type="entry name" value="BON_dom"/>
</dbReference>
<dbReference type="CDD" id="cd07185">
    <property type="entry name" value="OmpA_C-like"/>
    <property type="match status" value="1"/>
</dbReference>
<evidence type="ECO:0000256" key="1">
    <source>
        <dbReference type="ARBA" id="ARBA00004442"/>
    </source>
</evidence>
<dbReference type="InterPro" id="IPR006664">
    <property type="entry name" value="OMP_bac"/>
</dbReference>
<evidence type="ECO:0000256" key="4">
    <source>
        <dbReference type="PROSITE-ProRule" id="PRU00473"/>
    </source>
</evidence>
<proteinExistence type="predicted"/>
<evidence type="ECO:0000259" key="5">
    <source>
        <dbReference type="PROSITE" id="PS50914"/>
    </source>
</evidence>
<comment type="subcellular location">
    <subcellularLocation>
        <location evidence="1">Cell outer membrane</location>
    </subcellularLocation>
</comment>
<dbReference type="InterPro" id="IPR006665">
    <property type="entry name" value="OmpA-like"/>
</dbReference>
<dbReference type="PRINTS" id="PR01021">
    <property type="entry name" value="OMPADOMAIN"/>
</dbReference>
<dbReference type="InterPro" id="IPR050330">
    <property type="entry name" value="Bact_OuterMem_StrucFunc"/>
</dbReference>
<evidence type="ECO:0000313" key="7">
    <source>
        <dbReference type="EMBL" id="GGM11576.1"/>
    </source>
</evidence>
<dbReference type="SUPFAM" id="SSF103088">
    <property type="entry name" value="OmpA-like"/>
    <property type="match status" value="1"/>
</dbReference>
<dbReference type="Gene3D" id="3.40.1520.20">
    <property type="match status" value="1"/>
</dbReference>
<evidence type="ECO:0000256" key="3">
    <source>
        <dbReference type="ARBA" id="ARBA00023237"/>
    </source>
</evidence>
<dbReference type="Pfam" id="PF04972">
    <property type="entry name" value="BON"/>
    <property type="match status" value="2"/>
</dbReference>
<dbReference type="EMBL" id="BMPI01000004">
    <property type="protein sequence ID" value="GGM11576.1"/>
    <property type="molecule type" value="Genomic_DNA"/>
</dbReference>
<accession>A0A917T572</accession>
<dbReference type="GO" id="GO:0009279">
    <property type="term" value="C:cell outer membrane"/>
    <property type="evidence" value="ECO:0007669"/>
    <property type="project" value="UniProtKB-SubCell"/>
</dbReference>
<dbReference type="PANTHER" id="PTHR30329:SF21">
    <property type="entry name" value="LIPOPROTEIN YIAD-RELATED"/>
    <property type="match status" value="1"/>
</dbReference>
<evidence type="ECO:0000259" key="6">
    <source>
        <dbReference type="PROSITE" id="PS51123"/>
    </source>
</evidence>
<evidence type="ECO:0000313" key="8">
    <source>
        <dbReference type="Proteomes" id="UP000642070"/>
    </source>
</evidence>
<keyword evidence="2 4" id="KW-0472">Membrane</keyword>
<organism evidence="7 8">
    <name type="scientific">Dactylosporangium sucinum</name>
    <dbReference type="NCBI Taxonomy" id="1424081"/>
    <lineage>
        <taxon>Bacteria</taxon>
        <taxon>Bacillati</taxon>
        <taxon>Actinomycetota</taxon>
        <taxon>Actinomycetes</taxon>
        <taxon>Micromonosporales</taxon>
        <taxon>Micromonosporaceae</taxon>
        <taxon>Dactylosporangium</taxon>
    </lineage>
</organism>
<dbReference type="RefSeq" id="WP_190248573.1">
    <property type="nucleotide sequence ID" value="NZ_BMPI01000004.1"/>
</dbReference>
<reference evidence="7" key="1">
    <citation type="journal article" date="2014" name="Int. J. Syst. Evol. Microbiol.">
        <title>Complete genome sequence of Corynebacterium casei LMG S-19264T (=DSM 44701T), isolated from a smear-ripened cheese.</title>
        <authorList>
            <consortium name="US DOE Joint Genome Institute (JGI-PGF)"/>
            <person name="Walter F."/>
            <person name="Albersmeier A."/>
            <person name="Kalinowski J."/>
            <person name="Ruckert C."/>
        </authorList>
    </citation>
    <scope>NUCLEOTIDE SEQUENCE</scope>
    <source>
        <strain evidence="7">JCM 19831</strain>
    </source>
</reference>
<sequence length="349" mass="36327">MATTTKAVRWEVRRRHPLIPIGAAVLGLAALVYAFEVPHRHRIEDNLTDRTKVALAEAGIDADVKFVGRDGSVTVESQDQVDQARSIALGLDGVRVVRIDAPPKVEVPPQPVSVKLLVDAGKVVLTGAVPDEAAHAALLDAAKGAFGAENVQDEVTVDAKRTAGSANLAALGGIVAALGKDTKAGVVDLTDGAITLTGTVTSQEIKDKAETAAKAVASTVRNQLLVGAAVAPEQVQTQLGALPTVEFENNSATLTAQGQAVVANVASILKTNPAVRVSIEGHTDSRGTPERNQVLSEARAKTVLDTLIALGIAPERLTSRGFGESQPKVPGTDDASNAINRRVEFIVQK</sequence>
<dbReference type="PROSITE" id="PS50914">
    <property type="entry name" value="BON"/>
    <property type="match status" value="1"/>
</dbReference>
<dbReference type="PROSITE" id="PS51123">
    <property type="entry name" value="OMPA_2"/>
    <property type="match status" value="1"/>
</dbReference>
<dbReference type="Gene3D" id="3.30.1330.60">
    <property type="entry name" value="OmpA-like domain"/>
    <property type="match status" value="1"/>
</dbReference>
<name>A0A917T572_9ACTN</name>
<comment type="caution">
    <text evidence="7">The sequence shown here is derived from an EMBL/GenBank/DDBJ whole genome shotgun (WGS) entry which is preliminary data.</text>
</comment>
<keyword evidence="8" id="KW-1185">Reference proteome</keyword>
<evidence type="ECO:0000256" key="2">
    <source>
        <dbReference type="ARBA" id="ARBA00023136"/>
    </source>
</evidence>
<reference evidence="7" key="2">
    <citation type="submission" date="2020-09" db="EMBL/GenBank/DDBJ databases">
        <authorList>
            <person name="Sun Q."/>
            <person name="Ohkuma M."/>
        </authorList>
    </citation>
    <scope>NUCLEOTIDE SEQUENCE</scope>
    <source>
        <strain evidence="7">JCM 19831</strain>
    </source>
</reference>
<dbReference type="Proteomes" id="UP000642070">
    <property type="component" value="Unassembled WGS sequence"/>
</dbReference>
<dbReference type="Pfam" id="PF00691">
    <property type="entry name" value="OmpA"/>
    <property type="match status" value="1"/>
</dbReference>
<dbReference type="PANTHER" id="PTHR30329">
    <property type="entry name" value="STATOR ELEMENT OF FLAGELLAR MOTOR COMPLEX"/>
    <property type="match status" value="1"/>
</dbReference>
<feature type="domain" description="OmpA-like" evidence="6">
    <location>
        <begin position="234"/>
        <end position="349"/>
    </location>
</feature>